<reference evidence="1" key="3">
    <citation type="submission" date="2015-04" db="UniProtKB">
        <authorList>
            <consortium name="EnsemblPlants"/>
        </authorList>
    </citation>
    <scope>IDENTIFICATION</scope>
</reference>
<reference evidence="1 2" key="1">
    <citation type="submission" date="2012-08" db="EMBL/GenBank/DDBJ databases">
        <title>Oryza genome evolution.</title>
        <authorList>
            <person name="Wing R.A."/>
        </authorList>
    </citation>
    <scope>NUCLEOTIDE SEQUENCE</scope>
</reference>
<dbReference type="Proteomes" id="UP000032180">
    <property type="component" value="Chromosome 4"/>
</dbReference>
<dbReference type="EnsemblPlants" id="LPERR04G03520.1">
    <property type="protein sequence ID" value="LPERR04G03520.1"/>
    <property type="gene ID" value="LPERR04G03520"/>
</dbReference>
<sequence length="61" mass="6498">MTSVDNEGVDMRTAVKTTRTLTFGEKSTDNSATLRRASLNVATVSGGKPQAATLWPEKATQ</sequence>
<name>A0A0D9W2W4_9ORYZ</name>
<keyword evidence="2" id="KW-1185">Reference proteome</keyword>
<organism evidence="1 2">
    <name type="scientific">Leersia perrieri</name>
    <dbReference type="NCBI Taxonomy" id="77586"/>
    <lineage>
        <taxon>Eukaryota</taxon>
        <taxon>Viridiplantae</taxon>
        <taxon>Streptophyta</taxon>
        <taxon>Embryophyta</taxon>
        <taxon>Tracheophyta</taxon>
        <taxon>Spermatophyta</taxon>
        <taxon>Magnoliopsida</taxon>
        <taxon>Liliopsida</taxon>
        <taxon>Poales</taxon>
        <taxon>Poaceae</taxon>
        <taxon>BOP clade</taxon>
        <taxon>Oryzoideae</taxon>
        <taxon>Oryzeae</taxon>
        <taxon>Oryzinae</taxon>
        <taxon>Leersia</taxon>
    </lineage>
</organism>
<evidence type="ECO:0000313" key="2">
    <source>
        <dbReference type="Proteomes" id="UP000032180"/>
    </source>
</evidence>
<dbReference type="HOGENOM" id="CLU_2925930_0_0_1"/>
<protein>
    <submittedName>
        <fullName evidence="1">Uncharacterized protein</fullName>
    </submittedName>
</protein>
<evidence type="ECO:0000313" key="1">
    <source>
        <dbReference type="EnsemblPlants" id="LPERR04G03520.1"/>
    </source>
</evidence>
<proteinExistence type="predicted"/>
<dbReference type="AlphaFoldDB" id="A0A0D9W2W4"/>
<dbReference type="Gramene" id="LPERR04G03520.1">
    <property type="protein sequence ID" value="LPERR04G03520.1"/>
    <property type="gene ID" value="LPERR04G03520"/>
</dbReference>
<reference evidence="2" key="2">
    <citation type="submission" date="2013-12" db="EMBL/GenBank/DDBJ databases">
        <authorList>
            <person name="Yu Y."/>
            <person name="Lee S."/>
            <person name="de Baynast K."/>
            <person name="Wissotski M."/>
            <person name="Liu L."/>
            <person name="Talag J."/>
            <person name="Goicoechea J."/>
            <person name="Angelova A."/>
            <person name="Jetty R."/>
            <person name="Kudrna D."/>
            <person name="Golser W."/>
            <person name="Rivera L."/>
            <person name="Zhang J."/>
            <person name="Wing R."/>
        </authorList>
    </citation>
    <scope>NUCLEOTIDE SEQUENCE</scope>
</reference>
<accession>A0A0D9W2W4</accession>